<evidence type="ECO:0000256" key="1">
    <source>
        <dbReference type="ARBA" id="ARBA00004141"/>
    </source>
</evidence>
<feature type="transmembrane region" description="Helical" evidence="5">
    <location>
        <begin position="205"/>
        <end position="227"/>
    </location>
</feature>
<dbReference type="EMBL" id="WOWK01000025">
    <property type="protein sequence ID" value="KAF0327133.1"/>
    <property type="molecule type" value="Genomic_DNA"/>
</dbReference>
<name>A0A8H3WFM5_9PEZI</name>
<keyword evidence="3 5" id="KW-1133">Transmembrane helix</keyword>
<proteinExistence type="predicted"/>
<protein>
    <submittedName>
        <fullName evidence="6">Uncharacterized protein</fullName>
    </submittedName>
</protein>
<keyword evidence="2 5" id="KW-0812">Transmembrane</keyword>
<evidence type="ECO:0000313" key="6">
    <source>
        <dbReference type="EMBL" id="KAF0327133.1"/>
    </source>
</evidence>
<dbReference type="InterPro" id="IPR006603">
    <property type="entry name" value="PQ-loop_rpt"/>
</dbReference>
<evidence type="ECO:0000256" key="2">
    <source>
        <dbReference type="ARBA" id="ARBA00022692"/>
    </source>
</evidence>
<dbReference type="Pfam" id="PF04193">
    <property type="entry name" value="PQ-loop"/>
    <property type="match status" value="1"/>
</dbReference>
<feature type="transmembrane region" description="Helical" evidence="5">
    <location>
        <begin position="137"/>
        <end position="155"/>
    </location>
</feature>
<dbReference type="Proteomes" id="UP000434172">
    <property type="component" value="Unassembled WGS sequence"/>
</dbReference>
<feature type="transmembrane region" description="Helical" evidence="5">
    <location>
        <begin position="175"/>
        <end position="193"/>
    </location>
</feature>
<evidence type="ECO:0000256" key="4">
    <source>
        <dbReference type="ARBA" id="ARBA00023136"/>
    </source>
</evidence>
<feature type="transmembrane region" description="Helical" evidence="5">
    <location>
        <begin position="242"/>
        <end position="262"/>
    </location>
</feature>
<gene>
    <name evidence="6" type="ORF">GQ607_005616</name>
</gene>
<keyword evidence="7" id="KW-1185">Reference proteome</keyword>
<evidence type="ECO:0000256" key="3">
    <source>
        <dbReference type="ARBA" id="ARBA00022989"/>
    </source>
</evidence>
<organism evidence="6 7">
    <name type="scientific">Colletotrichum asianum</name>
    <dbReference type="NCBI Taxonomy" id="702518"/>
    <lineage>
        <taxon>Eukaryota</taxon>
        <taxon>Fungi</taxon>
        <taxon>Dikarya</taxon>
        <taxon>Ascomycota</taxon>
        <taxon>Pezizomycotina</taxon>
        <taxon>Sordariomycetes</taxon>
        <taxon>Hypocreomycetidae</taxon>
        <taxon>Glomerellales</taxon>
        <taxon>Glomerellaceae</taxon>
        <taxon>Colletotrichum</taxon>
        <taxon>Colletotrichum gloeosporioides species complex</taxon>
    </lineage>
</organism>
<evidence type="ECO:0000256" key="5">
    <source>
        <dbReference type="SAM" id="Phobius"/>
    </source>
</evidence>
<evidence type="ECO:0000313" key="7">
    <source>
        <dbReference type="Proteomes" id="UP000434172"/>
    </source>
</evidence>
<comment type="caution">
    <text evidence="6">The sequence shown here is derived from an EMBL/GenBank/DDBJ whole genome shotgun (WGS) entry which is preliminary data.</text>
</comment>
<reference evidence="6 7" key="1">
    <citation type="submission" date="2019-12" db="EMBL/GenBank/DDBJ databases">
        <title>A genome sequence resource for the geographically widespread anthracnose pathogen Colletotrichum asianum.</title>
        <authorList>
            <person name="Meng Y."/>
        </authorList>
    </citation>
    <scope>NUCLEOTIDE SEQUENCE [LARGE SCALE GENOMIC DNA]</scope>
    <source>
        <strain evidence="6 7">ICMP 18580</strain>
    </source>
</reference>
<accession>A0A8H3WFM5</accession>
<dbReference type="Gene3D" id="1.20.1280.290">
    <property type="match status" value="1"/>
</dbReference>
<dbReference type="AlphaFoldDB" id="A0A8H3WFM5"/>
<comment type="subcellular location">
    <subcellularLocation>
        <location evidence="1">Membrane</location>
        <topology evidence="1">Multi-pass membrane protein</topology>
    </subcellularLocation>
</comment>
<feature type="transmembrane region" description="Helical" evidence="5">
    <location>
        <begin position="77"/>
        <end position="96"/>
    </location>
</feature>
<feature type="transmembrane region" description="Helical" evidence="5">
    <location>
        <begin position="6"/>
        <end position="23"/>
    </location>
</feature>
<feature type="transmembrane region" description="Helical" evidence="5">
    <location>
        <begin position="35"/>
        <end position="57"/>
    </location>
</feature>
<sequence length="291" mass="32417">MAVPNWLRIVFLLLTFASFLPQLQRLWSRRDSSGVSLYYVLFNLLVATELLTIDLTLLTGVEDSDVFVHQPASLGDWLNLAQFAIVWALWALMYAYPSTLHNHPIANKELGHHSLVSCIVFYPSDEPRGVPTKVSTIYTTYLLISLVPLIIVTASSSSREGRRWFDALFLGFHTYFLNPIITIFGIAALYAEARTIRARPEGSGLGSLSVVGLAAQAVVFFVVGVAWPGRLVWPFPIFGRAFLAWIQMVGFVLIDYIIFVVAQADLLYIAMQHNGWNAGVQGANGEREPLI</sequence>
<dbReference type="GO" id="GO:0016020">
    <property type="term" value="C:membrane"/>
    <property type="evidence" value="ECO:0007669"/>
    <property type="project" value="UniProtKB-SubCell"/>
</dbReference>
<dbReference type="OrthoDB" id="5139341at2759"/>
<keyword evidence="4 5" id="KW-0472">Membrane</keyword>